<protein>
    <recommendedName>
        <fullName evidence="3">Ferredoxin</fullName>
    </recommendedName>
</protein>
<dbReference type="InterPro" id="IPR005358">
    <property type="entry name" value="Puta_zinc/iron-chelating_dom"/>
</dbReference>
<evidence type="ECO:0008006" key="3">
    <source>
        <dbReference type="Google" id="ProtNLM"/>
    </source>
</evidence>
<evidence type="ECO:0000313" key="2">
    <source>
        <dbReference type="Proteomes" id="UP001319121"/>
    </source>
</evidence>
<keyword evidence="2" id="KW-1185">Reference proteome</keyword>
<accession>A0AAN1SYR4</accession>
<sequence>MSFYWAEADDALGGLVPARLTEPVSPHLRCMKGTATKPVRCIALEGEVGKRVSCSIYSQRPSTCREFDVLEADGSPNPRCAALRAESFSL</sequence>
<evidence type="ECO:0000313" key="1">
    <source>
        <dbReference type="EMBL" id="BBI99473.1"/>
    </source>
</evidence>
<proteinExistence type="predicted"/>
<dbReference type="KEGG" id="fku:FGKAn22_11660"/>
<dbReference type="EMBL" id="AP019536">
    <property type="protein sequence ID" value="BBI99473.1"/>
    <property type="molecule type" value="Genomic_DNA"/>
</dbReference>
<reference evidence="1 2" key="1">
    <citation type="submission" date="2019-03" db="EMBL/GenBank/DDBJ databases">
        <title>Complete genome sequence of Ferrigenium kumadai strain An22, a microaerophilic iron-oxidizing bacterium isolated from a paddy field soil.</title>
        <authorList>
            <person name="Watanabe T."/>
            <person name="Asakawa S."/>
        </authorList>
    </citation>
    <scope>NUCLEOTIDE SEQUENCE [LARGE SCALE GENOMIC DNA]</scope>
    <source>
        <strain evidence="1 2">An22</strain>
    </source>
</reference>
<dbReference type="AlphaFoldDB" id="A0AAN1SYR4"/>
<dbReference type="Pfam" id="PF03692">
    <property type="entry name" value="CxxCxxCC"/>
    <property type="match status" value="1"/>
</dbReference>
<organism evidence="1 2">
    <name type="scientific">Ferrigenium kumadai</name>
    <dbReference type="NCBI Taxonomy" id="1682490"/>
    <lineage>
        <taxon>Bacteria</taxon>
        <taxon>Pseudomonadati</taxon>
        <taxon>Pseudomonadota</taxon>
        <taxon>Betaproteobacteria</taxon>
        <taxon>Nitrosomonadales</taxon>
        <taxon>Gallionellaceae</taxon>
        <taxon>Ferrigenium</taxon>
    </lineage>
</organism>
<name>A0AAN1SYR4_9PROT</name>
<gene>
    <name evidence="1" type="ORF">FGKAn22_11660</name>
</gene>
<dbReference type="Proteomes" id="UP001319121">
    <property type="component" value="Chromosome"/>
</dbReference>